<proteinExistence type="predicted"/>
<gene>
    <name evidence="1" type="ORF">LTS18_010186</name>
</gene>
<keyword evidence="2" id="KW-1185">Reference proteome</keyword>
<sequence>MSALYNLEPQPTAKVLLTTTSDDILLELFASQTPLASRNFLQHCLDGYYGATIFHRLVPGFIVQGGESAVNDGKPFADEFHTRLKFNRRGLLGMANGGGRGDNGSQFFLTLGPTPELQGKHTMFGRV</sequence>
<dbReference type="Proteomes" id="UP001186974">
    <property type="component" value="Unassembled WGS sequence"/>
</dbReference>
<organism evidence="1 2">
    <name type="scientific">Coniosporium uncinatum</name>
    <dbReference type="NCBI Taxonomy" id="93489"/>
    <lineage>
        <taxon>Eukaryota</taxon>
        <taxon>Fungi</taxon>
        <taxon>Dikarya</taxon>
        <taxon>Ascomycota</taxon>
        <taxon>Pezizomycotina</taxon>
        <taxon>Dothideomycetes</taxon>
        <taxon>Dothideomycetes incertae sedis</taxon>
        <taxon>Coniosporium</taxon>
    </lineage>
</organism>
<protein>
    <submittedName>
        <fullName evidence="1">Uncharacterized protein</fullName>
    </submittedName>
</protein>
<accession>A0ACC3DLM6</accession>
<evidence type="ECO:0000313" key="1">
    <source>
        <dbReference type="EMBL" id="KAK3077466.1"/>
    </source>
</evidence>
<comment type="caution">
    <text evidence="1">The sequence shown here is derived from an EMBL/GenBank/DDBJ whole genome shotgun (WGS) entry which is preliminary data.</text>
</comment>
<name>A0ACC3DLM6_9PEZI</name>
<evidence type="ECO:0000313" key="2">
    <source>
        <dbReference type="Proteomes" id="UP001186974"/>
    </source>
</evidence>
<dbReference type="EMBL" id="JAWDJW010002825">
    <property type="protein sequence ID" value="KAK3077466.1"/>
    <property type="molecule type" value="Genomic_DNA"/>
</dbReference>
<reference evidence="1" key="1">
    <citation type="submission" date="2024-09" db="EMBL/GenBank/DDBJ databases">
        <title>Black Yeasts Isolated from many extreme environments.</title>
        <authorList>
            <person name="Coleine C."/>
            <person name="Stajich J.E."/>
            <person name="Selbmann L."/>
        </authorList>
    </citation>
    <scope>NUCLEOTIDE SEQUENCE</scope>
    <source>
        <strain evidence="1">CCFEE 5737</strain>
    </source>
</reference>